<accession>A0A151A9U5</accession>
<keyword evidence="4" id="KW-1185">Reference proteome</keyword>
<dbReference type="AlphaFoldDB" id="A0A151A9U5"/>
<proteinExistence type="predicted"/>
<dbReference type="SUPFAM" id="SSF51735">
    <property type="entry name" value="NAD(P)-binding Rossmann-fold domains"/>
    <property type="match status" value="1"/>
</dbReference>
<name>A0A151A9U5_9EURY</name>
<keyword evidence="1" id="KW-0560">Oxidoreductase</keyword>
<dbReference type="Pfam" id="PF01408">
    <property type="entry name" value="GFO_IDH_MocA"/>
    <property type="match status" value="1"/>
</dbReference>
<evidence type="ECO:0000259" key="2">
    <source>
        <dbReference type="Pfam" id="PF01408"/>
    </source>
</evidence>
<dbReference type="InterPro" id="IPR036291">
    <property type="entry name" value="NAD(P)-bd_dom_sf"/>
</dbReference>
<dbReference type="RefSeq" id="WP_066384967.1">
    <property type="nucleotide sequence ID" value="NZ_LTAZ01000013.1"/>
</dbReference>
<comment type="caution">
    <text evidence="3">The sequence shown here is derived from an EMBL/GenBank/DDBJ whole genome shotgun (WGS) entry which is preliminary data.</text>
</comment>
<reference evidence="3 4" key="1">
    <citation type="submission" date="2016-02" db="EMBL/GenBank/DDBJ databases">
        <title>Genome sequence of Halalkalicoccus paucihalophilus DSM 24557.</title>
        <authorList>
            <person name="Poehlein A."/>
            <person name="Daniel R."/>
        </authorList>
    </citation>
    <scope>NUCLEOTIDE SEQUENCE [LARGE SCALE GENOMIC DNA]</scope>
    <source>
        <strain evidence="3 4">DSM 24557</strain>
    </source>
</reference>
<evidence type="ECO:0000256" key="1">
    <source>
        <dbReference type="ARBA" id="ARBA00023002"/>
    </source>
</evidence>
<dbReference type="PANTHER" id="PTHR43818:SF11">
    <property type="entry name" value="BCDNA.GH03377"/>
    <property type="match status" value="1"/>
</dbReference>
<evidence type="ECO:0000313" key="4">
    <source>
        <dbReference type="Proteomes" id="UP000075321"/>
    </source>
</evidence>
<dbReference type="OrthoDB" id="190387at2157"/>
<dbReference type="GO" id="GO:0016491">
    <property type="term" value="F:oxidoreductase activity"/>
    <property type="evidence" value="ECO:0007669"/>
    <property type="project" value="UniProtKB-KW"/>
</dbReference>
<dbReference type="InterPro" id="IPR050463">
    <property type="entry name" value="Gfo/Idh/MocA_oxidrdct_glycsds"/>
</dbReference>
<feature type="domain" description="Gfo/Idh/MocA-like oxidoreductase N-terminal" evidence="2">
    <location>
        <begin position="3"/>
        <end position="118"/>
    </location>
</feature>
<evidence type="ECO:0000313" key="3">
    <source>
        <dbReference type="EMBL" id="KYH24478.1"/>
    </source>
</evidence>
<gene>
    <name evidence="3" type="ORF">HAPAU_34610</name>
</gene>
<dbReference type="GO" id="GO:0000166">
    <property type="term" value="F:nucleotide binding"/>
    <property type="evidence" value="ECO:0007669"/>
    <property type="project" value="InterPro"/>
</dbReference>
<dbReference type="Proteomes" id="UP000075321">
    <property type="component" value="Unassembled WGS sequence"/>
</dbReference>
<dbReference type="Gene3D" id="3.40.50.720">
    <property type="entry name" value="NAD(P)-binding Rossmann-like Domain"/>
    <property type="match status" value="1"/>
</dbReference>
<dbReference type="EMBL" id="LTAZ01000013">
    <property type="protein sequence ID" value="KYH24478.1"/>
    <property type="molecule type" value="Genomic_DNA"/>
</dbReference>
<organism evidence="3 4">
    <name type="scientific">Halalkalicoccus paucihalophilus</name>
    <dbReference type="NCBI Taxonomy" id="1008153"/>
    <lineage>
        <taxon>Archaea</taxon>
        <taxon>Methanobacteriati</taxon>
        <taxon>Methanobacteriota</taxon>
        <taxon>Stenosarchaea group</taxon>
        <taxon>Halobacteria</taxon>
        <taxon>Halobacteriales</taxon>
        <taxon>Halococcaceae</taxon>
        <taxon>Halalkalicoccus</taxon>
    </lineage>
</organism>
<dbReference type="InterPro" id="IPR000683">
    <property type="entry name" value="Gfo/Idh/MocA-like_OxRdtase_N"/>
</dbReference>
<protein>
    <submittedName>
        <fullName evidence="3">Oxidoreductase family, NAD-binding Rossmann fold</fullName>
    </submittedName>
</protein>
<dbReference type="PATRIC" id="fig|1008153.3.peg.3645"/>
<dbReference type="PANTHER" id="PTHR43818">
    <property type="entry name" value="BCDNA.GH03377"/>
    <property type="match status" value="1"/>
</dbReference>
<sequence>MIDVGIIGLDTSHSEKFAELLSSRSDTTVRGVWDGGDVRPDAYTEAFCRDHCSSRYDRPEEMIDHVDAVMILTVDWDRHRPIAVRFLEAGVPTFVDKPIAGSIDDIETLRRTVERNGTPFCGGSAVPSHPSLAIMRGDAGTHDLFAAGYNDPFYYGVHITDAARTICGADWTRIVSADHGVATTVTFADGSSATLRFDGPTENAAFGLLDVGGATRTARIDATAEELNRMYNPFIEAFVETVRGNRDESGRLFDAATLLLGVQAALEFDVVVTPESPLLADLTRDGRSFTDTYEPLY</sequence>